<comment type="caution">
    <text evidence="2">The sequence shown here is derived from an EMBL/GenBank/DDBJ whole genome shotgun (WGS) entry which is preliminary data.</text>
</comment>
<feature type="transmembrane region" description="Helical" evidence="1">
    <location>
        <begin position="38"/>
        <end position="56"/>
    </location>
</feature>
<gene>
    <name evidence="2" type="ORF">FYJ71_08020</name>
</gene>
<evidence type="ECO:0000313" key="2">
    <source>
        <dbReference type="EMBL" id="MST62915.1"/>
    </source>
</evidence>
<keyword evidence="3" id="KW-1185">Reference proteome</keyword>
<proteinExistence type="predicted"/>
<sequence>MLKKTILILYESIKTYLAIIGIDFLFNRKSILLSFDDIKSVLFSVLIIIFAILINIRKIKEK</sequence>
<dbReference type="AlphaFoldDB" id="A0A6N7X194"/>
<keyword evidence="1" id="KW-0812">Transmembrane</keyword>
<dbReference type="EMBL" id="VUNE01000004">
    <property type="protein sequence ID" value="MST62915.1"/>
    <property type="molecule type" value="Genomic_DNA"/>
</dbReference>
<name>A0A6N7X194_9FIRM</name>
<dbReference type="RefSeq" id="WP_154538392.1">
    <property type="nucleotide sequence ID" value="NZ_VUNE01000004.1"/>
</dbReference>
<reference evidence="2 3" key="1">
    <citation type="submission" date="2019-08" db="EMBL/GenBank/DDBJ databases">
        <title>In-depth cultivation of the pig gut microbiome towards novel bacterial diversity and tailored functional studies.</title>
        <authorList>
            <person name="Wylensek D."/>
            <person name="Hitch T.C.A."/>
            <person name="Clavel T."/>
        </authorList>
    </citation>
    <scope>NUCLEOTIDE SEQUENCE [LARGE SCALE GENOMIC DNA]</scope>
    <source>
        <strain evidence="2 3">WCA-SAB-591-4A-A</strain>
    </source>
</reference>
<protein>
    <submittedName>
        <fullName evidence="2">Uncharacterized protein</fullName>
    </submittedName>
</protein>
<organism evidence="2 3">
    <name type="scientific">Peptostreptococcus porci</name>
    <dbReference type="NCBI Taxonomy" id="2652282"/>
    <lineage>
        <taxon>Bacteria</taxon>
        <taxon>Bacillati</taxon>
        <taxon>Bacillota</taxon>
        <taxon>Clostridia</taxon>
        <taxon>Peptostreptococcales</taxon>
        <taxon>Peptostreptococcaceae</taxon>
        <taxon>Peptostreptococcus</taxon>
    </lineage>
</organism>
<dbReference type="Proteomes" id="UP000440713">
    <property type="component" value="Unassembled WGS sequence"/>
</dbReference>
<feature type="transmembrane region" description="Helical" evidence="1">
    <location>
        <begin position="7"/>
        <end position="26"/>
    </location>
</feature>
<keyword evidence="1" id="KW-0472">Membrane</keyword>
<evidence type="ECO:0000256" key="1">
    <source>
        <dbReference type="SAM" id="Phobius"/>
    </source>
</evidence>
<evidence type="ECO:0000313" key="3">
    <source>
        <dbReference type="Proteomes" id="UP000440713"/>
    </source>
</evidence>
<accession>A0A6N7X194</accession>
<keyword evidence="1" id="KW-1133">Transmembrane helix</keyword>